<comment type="caution">
    <text evidence="1">The sequence shown here is derived from an EMBL/GenBank/DDBJ whole genome shotgun (WGS) entry which is preliminary data.</text>
</comment>
<proteinExistence type="predicted"/>
<dbReference type="Proteomes" id="UP001066276">
    <property type="component" value="Chromosome 9"/>
</dbReference>
<organism evidence="1 2">
    <name type="scientific">Pleurodeles waltl</name>
    <name type="common">Iberian ribbed newt</name>
    <dbReference type="NCBI Taxonomy" id="8319"/>
    <lineage>
        <taxon>Eukaryota</taxon>
        <taxon>Metazoa</taxon>
        <taxon>Chordata</taxon>
        <taxon>Craniata</taxon>
        <taxon>Vertebrata</taxon>
        <taxon>Euteleostomi</taxon>
        <taxon>Amphibia</taxon>
        <taxon>Batrachia</taxon>
        <taxon>Caudata</taxon>
        <taxon>Salamandroidea</taxon>
        <taxon>Salamandridae</taxon>
        <taxon>Pleurodelinae</taxon>
        <taxon>Pleurodeles</taxon>
    </lineage>
</organism>
<dbReference type="EMBL" id="JANPWB010000013">
    <property type="protein sequence ID" value="KAJ1107970.1"/>
    <property type="molecule type" value="Genomic_DNA"/>
</dbReference>
<name>A0AAV7MW17_PLEWA</name>
<sequence length="238" mass="26964">MGSQAFSLTPPVPFLPKAGEPAIKWCEWKDYFLNYVAAFKEESEDAFSSARKKCILLHCLGPEGQRVYTQMEKKQRASKDSDVFKNALENLATHYQPVMAELSKRCAKAALSNGREGEIVCKVMHDGKKVTSKKQTGRAVDIKMSQQGKVIVCYRNKVEDYLSHSPLPFQESDEGEWNEYSLAFTDVVDDDLGNVECSVVNEMEWDSSYKSDCTLQEIMGYVHSGWPCKSKLNQNYVK</sequence>
<keyword evidence="2" id="KW-1185">Reference proteome</keyword>
<accession>A0AAV7MW17</accession>
<protein>
    <submittedName>
        <fullName evidence="1">Uncharacterized protein</fullName>
    </submittedName>
</protein>
<evidence type="ECO:0000313" key="2">
    <source>
        <dbReference type="Proteomes" id="UP001066276"/>
    </source>
</evidence>
<dbReference type="AlphaFoldDB" id="A0AAV7MW17"/>
<reference evidence="1" key="1">
    <citation type="journal article" date="2022" name="bioRxiv">
        <title>Sequencing and chromosome-scale assembly of the giantPleurodeles waltlgenome.</title>
        <authorList>
            <person name="Brown T."/>
            <person name="Elewa A."/>
            <person name="Iarovenko S."/>
            <person name="Subramanian E."/>
            <person name="Araus A.J."/>
            <person name="Petzold A."/>
            <person name="Susuki M."/>
            <person name="Suzuki K.-i.T."/>
            <person name="Hayashi T."/>
            <person name="Toyoda A."/>
            <person name="Oliveira C."/>
            <person name="Osipova E."/>
            <person name="Leigh N.D."/>
            <person name="Simon A."/>
            <person name="Yun M.H."/>
        </authorList>
    </citation>
    <scope>NUCLEOTIDE SEQUENCE</scope>
    <source>
        <strain evidence="1">20211129_DDA</strain>
        <tissue evidence="1">Liver</tissue>
    </source>
</reference>
<gene>
    <name evidence="1" type="ORF">NDU88_005355</name>
</gene>
<evidence type="ECO:0000313" key="1">
    <source>
        <dbReference type="EMBL" id="KAJ1107970.1"/>
    </source>
</evidence>